<feature type="compositionally biased region" description="Basic and acidic residues" evidence="5">
    <location>
        <begin position="195"/>
        <end position="204"/>
    </location>
</feature>
<organism evidence="6 7">
    <name type="scientific">Thamnocephalis sphaerospora</name>
    <dbReference type="NCBI Taxonomy" id="78915"/>
    <lineage>
        <taxon>Eukaryota</taxon>
        <taxon>Fungi</taxon>
        <taxon>Fungi incertae sedis</taxon>
        <taxon>Zoopagomycota</taxon>
        <taxon>Zoopagomycotina</taxon>
        <taxon>Zoopagomycetes</taxon>
        <taxon>Zoopagales</taxon>
        <taxon>Sigmoideomycetaceae</taxon>
        <taxon>Thamnocephalis</taxon>
    </lineage>
</organism>
<dbReference type="AlphaFoldDB" id="A0A4P9XUX7"/>
<keyword evidence="7" id="KW-1185">Reference proteome</keyword>
<feature type="compositionally biased region" description="Basic and acidic residues" evidence="5">
    <location>
        <begin position="66"/>
        <end position="86"/>
    </location>
</feature>
<reference evidence="7" key="1">
    <citation type="journal article" date="2018" name="Nat. Microbiol.">
        <title>Leveraging single-cell genomics to expand the fungal tree of life.</title>
        <authorList>
            <person name="Ahrendt S.R."/>
            <person name="Quandt C.A."/>
            <person name="Ciobanu D."/>
            <person name="Clum A."/>
            <person name="Salamov A."/>
            <person name="Andreopoulos B."/>
            <person name="Cheng J.F."/>
            <person name="Woyke T."/>
            <person name="Pelin A."/>
            <person name="Henrissat B."/>
            <person name="Reynolds N.K."/>
            <person name="Benny G.L."/>
            <person name="Smith M.E."/>
            <person name="James T.Y."/>
            <person name="Grigoriev I.V."/>
        </authorList>
    </citation>
    <scope>NUCLEOTIDE SEQUENCE [LARGE SCALE GENOMIC DNA]</scope>
    <source>
        <strain evidence="7">RSA 1356</strain>
    </source>
</reference>
<dbReference type="GO" id="GO:0001732">
    <property type="term" value="P:formation of cytoplasmic translation initiation complex"/>
    <property type="evidence" value="ECO:0007669"/>
    <property type="project" value="UniProtKB-UniRule"/>
</dbReference>
<dbReference type="Proteomes" id="UP000271241">
    <property type="component" value="Unassembled WGS sequence"/>
</dbReference>
<evidence type="ECO:0000313" key="6">
    <source>
        <dbReference type="EMBL" id="RKP10043.1"/>
    </source>
</evidence>
<dbReference type="GO" id="GO:0005852">
    <property type="term" value="C:eukaryotic translation initiation factor 3 complex"/>
    <property type="evidence" value="ECO:0007669"/>
    <property type="project" value="UniProtKB-UniRule"/>
</dbReference>
<feature type="compositionally biased region" description="Acidic residues" evidence="5">
    <location>
        <begin position="1"/>
        <end position="11"/>
    </location>
</feature>
<dbReference type="GO" id="GO:0033290">
    <property type="term" value="C:eukaryotic 48S preinitiation complex"/>
    <property type="evidence" value="ECO:0007669"/>
    <property type="project" value="UniProtKB-UniRule"/>
</dbReference>
<name>A0A4P9XUX7_9FUNG</name>
<keyword evidence="2 4" id="KW-0396">Initiation factor</keyword>
<dbReference type="STRING" id="78915.A0A4P9XUX7"/>
<keyword evidence="3 4" id="KW-0648">Protein biosynthesis</keyword>
<evidence type="ECO:0000256" key="1">
    <source>
        <dbReference type="ARBA" id="ARBA00022490"/>
    </source>
</evidence>
<evidence type="ECO:0000313" key="7">
    <source>
        <dbReference type="Proteomes" id="UP000271241"/>
    </source>
</evidence>
<dbReference type="InterPro" id="IPR013906">
    <property type="entry name" value="eIF3j"/>
</dbReference>
<dbReference type="GO" id="GO:0003743">
    <property type="term" value="F:translation initiation factor activity"/>
    <property type="evidence" value="ECO:0007669"/>
    <property type="project" value="UniProtKB-UniRule"/>
</dbReference>
<feature type="region of interest" description="Disordered" evidence="5">
    <location>
        <begin position="195"/>
        <end position="221"/>
    </location>
</feature>
<proteinExistence type="inferred from homology"/>
<sequence>MADNWEDEEFEVPAAAAPKATWDDEDLDEGEIKAGWTESWEDSDEEEEKPQAAAPVKKKVSLAQRIAERNAENERKRQELAEKANQDDDEEDEEDIVSKRQRQIALEQAADLENATDMFRGVSVQDREAADKIASANPKSKEEFEAFKKALVERIEMFKSQRAYPTFVENLTTELARGLKDVDVRKVASALTRIANEKQRESKDKGKKKATKKPSVQVSSAGVDTTDYGAYADADYDDFM</sequence>
<accession>A0A4P9XUX7</accession>
<evidence type="ECO:0000256" key="2">
    <source>
        <dbReference type="ARBA" id="ARBA00022540"/>
    </source>
</evidence>
<dbReference type="Pfam" id="PF08597">
    <property type="entry name" value="eIF3_subunit"/>
    <property type="match status" value="1"/>
</dbReference>
<protein>
    <recommendedName>
        <fullName evidence="4">Eukaryotic translation initiation factor 3 subunit J</fullName>
        <shortName evidence="4">eIF3j</shortName>
    </recommendedName>
    <alternativeName>
        <fullName evidence="4">Eukaryotic translation initiation factor 3 30 kDa subunit homolog</fullName>
        <shortName evidence="4">eIF-3 30 kDa subunit homolog</shortName>
    </alternativeName>
</protein>
<dbReference type="GO" id="GO:0016282">
    <property type="term" value="C:eukaryotic 43S preinitiation complex"/>
    <property type="evidence" value="ECO:0007669"/>
    <property type="project" value="UniProtKB-UniRule"/>
</dbReference>
<dbReference type="InterPro" id="IPR023194">
    <property type="entry name" value="eIF3-like_dom_sf"/>
</dbReference>
<evidence type="ECO:0000256" key="4">
    <source>
        <dbReference type="HAMAP-Rule" id="MF_03009"/>
    </source>
</evidence>
<dbReference type="OrthoDB" id="20381at2759"/>
<gene>
    <name evidence="4" type="primary">HCR1</name>
    <name evidence="6" type="ORF">THASP1DRAFT_28159</name>
</gene>
<feature type="compositionally biased region" description="Acidic residues" evidence="5">
    <location>
        <begin position="39"/>
        <end position="48"/>
    </location>
</feature>
<evidence type="ECO:0000256" key="3">
    <source>
        <dbReference type="ARBA" id="ARBA00022917"/>
    </source>
</evidence>
<dbReference type="HAMAP" id="MF_03009">
    <property type="entry name" value="eIF3j"/>
    <property type="match status" value="1"/>
</dbReference>
<keyword evidence="1 4" id="KW-0963">Cytoplasm</keyword>
<dbReference type="EMBL" id="KZ992473">
    <property type="protein sequence ID" value="RKP10043.1"/>
    <property type="molecule type" value="Genomic_DNA"/>
</dbReference>
<comment type="subcellular location">
    <subcellularLocation>
        <location evidence="4">Cytoplasm</location>
    </subcellularLocation>
</comment>
<dbReference type="PANTHER" id="PTHR21681">
    <property type="entry name" value="EUKARYOTIC TRANSLATION INITIATION FACTOR 3 SUBUNIT J"/>
    <property type="match status" value="1"/>
</dbReference>
<dbReference type="PANTHER" id="PTHR21681:SF0">
    <property type="entry name" value="EUKARYOTIC TRANSLATION INITIATION FACTOR 3 SUBUNIT J"/>
    <property type="match status" value="1"/>
</dbReference>
<dbReference type="Gene3D" id="1.10.246.60">
    <property type="entry name" value="Eukaryotic translation initiation factor 3 like domains"/>
    <property type="match status" value="1"/>
</dbReference>
<comment type="function">
    <text evidence="4">Component of the eukaryotic translation initiation factor 3 (eIF-3) complex, which is involved in protein synthesis of a specialized repertoire of mRNAs and, together with other initiation factors, stimulates binding of mRNA and methionyl-tRNAi to the 40S ribosome. The eIF-3 complex specifically targets and initiates translation of a subset of mRNAs involved in cell proliferation.</text>
</comment>
<comment type="subunit">
    <text evidence="4">Component of the eukaryotic translation initiation factor 3 (eIF-3) complex.</text>
</comment>
<comment type="similarity">
    <text evidence="4">Belongs to the eIF-3 subunit J family.</text>
</comment>
<feature type="region of interest" description="Disordered" evidence="5">
    <location>
        <begin position="1"/>
        <end position="98"/>
    </location>
</feature>
<evidence type="ECO:0000256" key="5">
    <source>
        <dbReference type="SAM" id="MobiDB-lite"/>
    </source>
</evidence>